<protein>
    <submittedName>
        <fullName evidence="1">Uncharacterized protein</fullName>
    </submittedName>
</protein>
<proteinExistence type="predicted"/>
<reference evidence="1" key="1">
    <citation type="journal article" date="2022" name="bioRxiv">
        <title>Sequencing and chromosome-scale assembly of the giantPleurodeles waltlgenome.</title>
        <authorList>
            <person name="Brown T."/>
            <person name="Elewa A."/>
            <person name="Iarovenko S."/>
            <person name="Subramanian E."/>
            <person name="Araus A.J."/>
            <person name="Petzold A."/>
            <person name="Susuki M."/>
            <person name="Suzuki K.-i.T."/>
            <person name="Hayashi T."/>
            <person name="Toyoda A."/>
            <person name="Oliveira C."/>
            <person name="Osipova E."/>
            <person name="Leigh N.D."/>
            <person name="Simon A."/>
            <person name="Yun M.H."/>
        </authorList>
    </citation>
    <scope>NUCLEOTIDE SEQUENCE</scope>
    <source>
        <strain evidence="1">20211129_DDA</strain>
        <tissue evidence="1">Liver</tissue>
    </source>
</reference>
<gene>
    <name evidence="1" type="ORF">NDU88_004432</name>
</gene>
<dbReference type="AlphaFoldDB" id="A0AAV7V2Z9"/>
<evidence type="ECO:0000313" key="2">
    <source>
        <dbReference type="Proteomes" id="UP001066276"/>
    </source>
</evidence>
<organism evidence="1 2">
    <name type="scientific">Pleurodeles waltl</name>
    <name type="common">Iberian ribbed newt</name>
    <dbReference type="NCBI Taxonomy" id="8319"/>
    <lineage>
        <taxon>Eukaryota</taxon>
        <taxon>Metazoa</taxon>
        <taxon>Chordata</taxon>
        <taxon>Craniata</taxon>
        <taxon>Vertebrata</taxon>
        <taxon>Euteleostomi</taxon>
        <taxon>Amphibia</taxon>
        <taxon>Batrachia</taxon>
        <taxon>Caudata</taxon>
        <taxon>Salamandroidea</taxon>
        <taxon>Salamandridae</taxon>
        <taxon>Pleurodelinae</taxon>
        <taxon>Pleurodeles</taxon>
    </lineage>
</organism>
<keyword evidence="2" id="KW-1185">Reference proteome</keyword>
<dbReference type="EMBL" id="JANPWB010000004">
    <property type="protein sequence ID" value="KAJ1195151.1"/>
    <property type="molecule type" value="Genomic_DNA"/>
</dbReference>
<evidence type="ECO:0000313" key="1">
    <source>
        <dbReference type="EMBL" id="KAJ1195151.1"/>
    </source>
</evidence>
<sequence>MSATKSACRPQSCCVNSPGRALGSRLQLTDEEQTRSMRIPHAKNKKTALSAELQGAERLPCPSRRQDILSNLVLRPPSTS</sequence>
<name>A0AAV7V2Z9_PLEWA</name>
<accession>A0AAV7V2Z9</accession>
<dbReference type="Proteomes" id="UP001066276">
    <property type="component" value="Chromosome 2_2"/>
</dbReference>
<comment type="caution">
    <text evidence="1">The sequence shown here is derived from an EMBL/GenBank/DDBJ whole genome shotgun (WGS) entry which is preliminary data.</text>
</comment>